<evidence type="ECO:0000313" key="1">
    <source>
        <dbReference type="EMBL" id="HFZ08795.1"/>
    </source>
</evidence>
<sequence>MKPLLANGNMAIKQWRWERWNGIAGLLLCELFLPVIKEKPIGLSFNTIGSGSFIHTDAWTGYWHLTEFFGYGHKMVNHELRGFDPTNRIENTWIRFRRFIRKTVARAWKEVIERIHGQKQP</sequence>
<name>A0A7V3J9G3_UNCC3</name>
<gene>
    <name evidence="1" type="ORF">ENV41_01515</name>
</gene>
<reference evidence="1" key="1">
    <citation type="journal article" date="2020" name="mSystems">
        <title>Genome- and Community-Level Interaction Insights into Carbon Utilization and Element Cycling Functions of Hydrothermarchaeota in Hydrothermal Sediment.</title>
        <authorList>
            <person name="Zhou Z."/>
            <person name="Liu Y."/>
            <person name="Xu W."/>
            <person name="Pan J."/>
            <person name="Luo Z.H."/>
            <person name="Li M."/>
        </authorList>
    </citation>
    <scope>NUCLEOTIDE SEQUENCE [LARGE SCALE GENOMIC DNA]</scope>
    <source>
        <strain evidence="1">SpSt-757</strain>
    </source>
</reference>
<comment type="caution">
    <text evidence="1">The sequence shown here is derived from an EMBL/GenBank/DDBJ whole genome shotgun (WGS) entry which is preliminary data.</text>
</comment>
<dbReference type="AlphaFoldDB" id="A0A7V3J9G3"/>
<protein>
    <recommendedName>
        <fullName evidence="2">ISXO2-like transposase domain-containing protein</fullName>
    </recommendedName>
</protein>
<proteinExistence type="predicted"/>
<evidence type="ECO:0008006" key="2">
    <source>
        <dbReference type="Google" id="ProtNLM"/>
    </source>
</evidence>
<dbReference type="EMBL" id="DTGG01000052">
    <property type="protein sequence ID" value="HFZ08795.1"/>
    <property type="molecule type" value="Genomic_DNA"/>
</dbReference>
<accession>A0A7V3J9G3</accession>
<organism evidence="1">
    <name type="scientific">candidate division CPR3 bacterium</name>
    <dbReference type="NCBI Taxonomy" id="2268181"/>
    <lineage>
        <taxon>Bacteria</taxon>
        <taxon>Bacteria division CPR3</taxon>
    </lineage>
</organism>